<keyword evidence="4" id="KW-1185">Reference proteome</keyword>
<dbReference type="EMBL" id="JBEHZE010000001">
    <property type="protein sequence ID" value="MEX6634410.1"/>
    <property type="molecule type" value="Genomic_DNA"/>
</dbReference>
<dbReference type="InterPro" id="IPR046847">
    <property type="entry name" value="Xre-like_HTH"/>
</dbReference>
<dbReference type="InterPro" id="IPR024467">
    <property type="entry name" value="Xre/MbcA/ParS-like_toxin-bd"/>
</dbReference>
<name>A0ABV3Z6H0_9PROT</name>
<evidence type="ECO:0000259" key="1">
    <source>
        <dbReference type="Pfam" id="PF09722"/>
    </source>
</evidence>
<evidence type="ECO:0000259" key="2">
    <source>
        <dbReference type="Pfam" id="PF20432"/>
    </source>
</evidence>
<protein>
    <submittedName>
        <fullName evidence="3">MbcA/ParS/Xre antitoxin family protein</fullName>
    </submittedName>
</protein>
<gene>
    <name evidence="3" type="ORF">ABFZ84_12715</name>
</gene>
<comment type="caution">
    <text evidence="3">The sequence shown here is derived from an EMBL/GenBank/DDBJ whole genome shotgun (WGS) entry which is preliminary data.</text>
</comment>
<sequence length="142" mass="16216">MSATVLDAPADDNLALREPDERKRMSAPAIKLFFKVADLWGLTVDQRRAILGDVSKQTYYNWQKGSVTSLTRDQLERISLVLGTLKGLRLVFASDDNAVRWLKANNHEFEFAGRPPLDRMTQGSINDLYAVRRYLDAWRGMK</sequence>
<evidence type="ECO:0000313" key="3">
    <source>
        <dbReference type="EMBL" id="MEX6634410.1"/>
    </source>
</evidence>
<accession>A0ABV3Z6H0</accession>
<organism evidence="3 4">
    <name type="scientific">Hyphococcus lacteus</name>
    <dbReference type="NCBI Taxonomy" id="3143536"/>
    <lineage>
        <taxon>Bacteria</taxon>
        <taxon>Pseudomonadati</taxon>
        <taxon>Pseudomonadota</taxon>
        <taxon>Alphaproteobacteria</taxon>
        <taxon>Parvularculales</taxon>
        <taxon>Parvularculaceae</taxon>
        <taxon>Hyphococcus</taxon>
    </lineage>
</organism>
<proteinExistence type="predicted"/>
<feature type="domain" description="Antitoxin Xre/MbcA/ParS-like toxin-binding" evidence="1">
    <location>
        <begin position="88"/>
        <end position="140"/>
    </location>
</feature>
<dbReference type="Pfam" id="PF20432">
    <property type="entry name" value="Xre-like-HTH"/>
    <property type="match status" value="1"/>
</dbReference>
<evidence type="ECO:0000313" key="4">
    <source>
        <dbReference type="Proteomes" id="UP001560685"/>
    </source>
</evidence>
<dbReference type="RefSeq" id="WP_369314395.1">
    <property type="nucleotide sequence ID" value="NZ_JBEHZE010000001.1"/>
</dbReference>
<dbReference type="Proteomes" id="UP001560685">
    <property type="component" value="Unassembled WGS sequence"/>
</dbReference>
<dbReference type="Pfam" id="PF09722">
    <property type="entry name" value="Xre_MbcA_ParS_C"/>
    <property type="match status" value="1"/>
</dbReference>
<feature type="domain" description="Antitoxin Xre-like helix-turn-helix" evidence="2">
    <location>
        <begin position="25"/>
        <end position="82"/>
    </location>
</feature>
<reference evidence="3 4" key="1">
    <citation type="submission" date="2024-05" db="EMBL/GenBank/DDBJ databases">
        <title>Three bacterial strains, DH-69, EH-24, and ECK-19 isolated from coastal sediments.</title>
        <authorList>
            <person name="Ye Y.-Q."/>
            <person name="Du Z.-J."/>
        </authorList>
    </citation>
    <scope>NUCLEOTIDE SEQUENCE [LARGE SCALE GENOMIC DNA]</scope>
    <source>
        <strain evidence="3 4">ECK-19</strain>
    </source>
</reference>